<dbReference type="Proteomes" id="UP001189429">
    <property type="component" value="Unassembled WGS sequence"/>
</dbReference>
<name>A0ABN9UKX5_9DINO</name>
<evidence type="ECO:0000313" key="1">
    <source>
        <dbReference type="EMBL" id="CAK0860494.1"/>
    </source>
</evidence>
<comment type="caution">
    <text evidence="1">The sequence shown here is derived from an EMBL/GenBank/DDBJ whole genome shotgun (WGS) entry which is preliminary data.</text>
</comment>
<keyword evidence="2" id="KW-1185">Reference proteome</keyword>
<feature type="non-terminal residue" evidence="1">
    <location>
        <position position="1"/>
    </location>
</feature>
<sequence>TMAASMVAVGSDLGTPSNRQLREYYRAMFATIMPKGRQWTCQWTLLSVVLKGHLLDPIAISQREVTPALRRRALRVPQLRDYVRDLRDHIQDADAAYPGPVRTFVNMLNQLN</sequence>
<reference evidence="1" key="1">
    <citation type="submission" date="2023-10" db="EMBL/GenBank/DDBJ databases">
        <authorList>
            <person name="Chen Y."/>
            <person name="Shah S."/>
            <person name="Dougan E. K."/>
            <person name="Thang M."/>
            <person name="Chan C."/>
        </authorList>
    </citation>
    <scope>NUCLEOTIDE SEQUENCE [LARGE SCALE GENOMIC DNA]</scope>
</reference>
<accession>A0ABN9UKX5</accession>
<organism evidence="1 2">
    <name type="scientific">Prorocentrum cordatum</name>
    <dbReference type="NCBI Taxonomy" id="2364126"/>
    <lineage>
        <taxon>Eukaryota</taxon>
        <taxon>Sar</taxon>
        <taxon>Alveolata</taxon>
        <taxon>Dinophyceae</taxon>
        <taxon>Prorocentrales</taxon>
        <taxon>Prorocentraceae</taxon>
        <taxon>Prorocentrum</taxon>
    </lineage>
</organism>
<feature type="non-terminal residue" evidence="1">
    <location>
        <position position="112"/>
    </location>
</feature>
<evidence type="ECO:0000313" key="2">
    <source>
        <dbReference type="Proteomes" id="UP001189429"/>
    </source>
</evidence>
<protein>
    <recommendedName>
        <fullName evidence="3">Nuclear pore protein</fullName>
    </recommendedName>
</protein>
<proteinExistence type="predicted"/>
<dbReference type="EMBL" id="CAUYUJ010015985">
    <property type="protein sequence ID" value="CAK0860494.1"/>
    <property type="molecule type" value="Genomic_DNA"/>
</dbReference>
<evidence type="ECO:0008006" key="3">
    <source>
        <dbReference type="Google" id="ProtNLM"/>
    </source>
</evidence>
<gene>
    <name evidence="1" type="ORF">PCOR1329_LOCUS49451</name>
</gene>